<gene>
    <name evidence="11" type="ORF">DdX_04649</name>
</gene>
<dbReference type="GO" id="GO:0005886">
    <property type="term" value="C:plasma membrane"/>
    <property type="evidence" value="ECO:0007669"/>
    <property type="project" value="UniProtKB-SubCell"/>
</dbReference>
<feature type="compositionally biased region" description="Polar residues" evidence="8">
    <location>
        <begin position="585"/>
        <end position="602"/>
    </location>
</feature>
<proteinExistence type="predicted"/>
<dbReference type="InterPro" id="IPR057475">
    <property type="entry name" value="CUT_C"/>
</dbReference>
<dbReference type="PANTHER" id="PTHR22907">
    <property type="entry name" value="GH04558P"/>
    <property type="match status" value="1"/>
</dbReference>
<dbReference type="Pfam" id="PF25057">
    <property type="entry name" value="CUT_N"/>
    <property type="match status" value="1"/>
</dbReference>
<evidence type="ECO:0000313" key="12">
    <source>
        <dbReference type="Proteomes" id="UP001201812"/>
    </source>
</evidence>
<sequence length="618" mass="68134">MSIAATPTNQGLKRNENSKILTGVSMLVQRFFMALRIILWRWPISGTLFLWIIIQNLFANINGFVIDNEIVGKPQIQCGDDGIAFTVQTKNPFRGNVYVRGQFGIPRCRKEFYNNDMAAAGFAVSMGDCGMSKMRTLSPPGMNYNIVVMVSFHPHFVTQVDRAFNIRCFYTQAESPVATDLQVGEPTPFPIEATNVQYPNCLYTMRAETLDGPIARTVQVGDIIVHRWECNNPNYGMLVKNCVVLDGGADNRQLLDERGCPTVTSVIQSPLTYDDSLQLAFAPVPAFTFPDRSLMNFRCQIQVCNKAEGECLGLTPPNCPGINSGNYVPGSIVNSNVDPTQVVGTFAPGTYAPFGQPAPTGYPPAGPSSGYGGGFPQPTPVQQQFLGNVYPTPNNPGAGPFPRPYATKRMSPIIDSENNATAPSFIVLPRHSSRPLADPVDVFHQVDDSKERSSQQSQSKSARARRAEAETMDVEATPMIIFPKEGLGDEDDTHSTIGRRPIIIEEKISYCVHRGGLIALAVFLAMLSVFTIAMTAYVFNDVILKRNRCKMSLITTRRDSLSNIDNLNHVRFSRRDDPFDAPSSVRANNVRSDPNPTTPADGNTFSMNFARIRSIYDR</sequence>
<protein>
    <submittedName>
        <fullName evidence="11">Zona pellucida-like domain-containing protein</fullName>
    </submittedName>
</protein>
<keyword evidence="7 9" id="KW-0472">Membrane</keyword>
<feature type="domain" description="ZP" evidence="10">
    <location>
        <begin position="77"/>
        <end position="318"/>
    </location>
</feature>
<keyword evidence="12" id="KW-1185">Reference proteome</keyword>
<evidence type="ECO:0000256" key="1">
    <source>
        <dbReference type="ARBA" id="ARBA00004251"/>
    </source>
</evidence>
<comment type="subcellular location">
    <subcellularLocation>
        <location evidence="1">Cell membrane</location>
        <topology evidence="1">Single-pass type I membrane protein</topology>
    </subcellularLocation>
</comment>
<dbReference type="InterPro" id="IPR056953">
    <property type="entry name" value="CUT_N"/>
</dbReference>
<dbReference type="Proteomes" id="UP001201812">
    <property type="component" value="Unassembled WGS sequence"/>
</dbReference>
<evidence type="ECO:0000313" key="11">
    <source>
        <dbReference type="EMBL" id="KAI1722336.1"/>
    </source>
</evidence>
<feature type="transmembrane region" description="Helical" evidence="9">
    <location>
        <begin position="517"/>
        <end position="539"/>
    </location>
</feature>
<evidence type="ECO:0000256" key="2">
    <source>
        <dbReference type="ARBA" id="ARBA00022460"/>
    </source>
</evidence>
<evidence type="ECO:0000256" key="5">
    <source>
        <dbReference type="ARBA" id="ARBA00022729"/>
    </source>
</evidence>
<keyword evidence="6 9" id="KW-1133">Transmembrane helix</keyword>
<evidence type="ECO:0000256" key="3">
    <source>
        <dbReference type="ARBA" id="ARBA00022475"/>
    </source>
</evidence>
<evidence type="ECO:0000256" key="6">
    <source>
        <dbReference type="ARBA" id="ARBA00022989"/>
    </source>
</evidence>
<accession>A0AAD4NFA1</accession>
<keyword evidence="3" id="KW-1003">Cell membrane</keyword>
<dbReference type="SMART" id="SM00241">
    <property type="entry name" value="ZP"/>
    <property type="match status" value="1"/>
</dbReference>
<keyword evidence="5" id="KW-0732">Signal</keyword>
<dbReference type="EMBL" id="JAKKPZ010000004">
    <property type="protein sequence ID" value="KAI1722336.1"/>
    <property type="molecule type" value="Genomic_DNA"/>
</dbReference>
<dbReference type="AlphaFoldDB" id="A0AAD4NFA1"/>
<organism evidence="11 12">
    <name type="scientific">Ditylenchus destructor</name>
    <dbReference type="NCBI Taxonomy" id="166010"/>
    <lineage>
        <taxon>Eukaryota</taxon>
        <taxon>Metazoa</taxon>
        <taxon>Ecdysozoa</taxon>
        <taxon>Nematoda</taxon>
        <taxon>Chromadorea</taxon>
        <taxon>Rhabditida</taxon>
        <taxon>Tylenchina</taxon>
        <taxon>Tylenchomorpha</taxon>
        <taxon>Sphaerularioidea</taxon>
        <taxon>Anguinidae</taxon>
        <taxon>Anguininae</taxon>
        <taxon>Ditylenchus</taxon>
    </lineage>
</organism>
<evidence type="ECO:0000259" key="10">
    <source>
        <dbReference type="PROSITE" id="PS51034"/>
    </source>
</evidence>
<feature type="region of interest" description="Disordered" evidence="8">
    <location>
        <begin position="446"/>
        <end position="471"/>
    </location>
</feature>
<feature type="region of interest" description="Disordered" evidence="8">
    <location>
        <begin position="578"/>
        <end position="602"/>
    </location>
</feature>
<comment type="caution">
    <text evidence="11">The sequence shown here is derived from an EMBL/GenBank/DDBJ whole genome shotgun (WGS) entry which is preliminary data.</text>
</comment>
<keyword evidence="2" id="KW-0193">Cuticle</keyword>
<evidence type="ECO:0000256" key="7">
    <source>
        <dbReference type="ARBA" id="ARBA00023136"/>
    </source>
</evidence>
<dbReference type="GO" id="GO:0042302">
    <property type="term" value="F:structural constituent of cuticle"/>
    <property type="evidence" value="ECO:0007669"/>
    <property type="project" value="UniProtKB-KW"/>
</dbReference>
<evidence type="ECO:0000256" key="4">
    <source>
        <dbReference type="ARBA" id="ARBA00022692"/>
    </source>
</evidence>
<dbReference type="PANTHER" id="PTHR22907:SF12">
    <property type="entry name" value="ZP DOMAIN-CONTAINING PROTEIN"/>
    <property type="match status" value="1"/>
</dbReference>
<dbReference type="Pfam" id="PF25301">
    <property type="entry name" value="CUT_C"/>
    <property type="match status" value="1"/>
</dbReference>
<name>A0AAD4NFA1_9BILA</name>
<dbReference type="PROSITE" id="PS51034">
    <property type="entry name" value="ZP_2"/>
    <property type="match status" value="1"/>
</dbReference>
<dbReference type="InterPro" id="IPR051962">
    <property type="entry name" value="Cuticlin"/>
</dbReference>
<evidence type="ECO:0000256" key="8">
    <source>
        <dbReference type="SAM" id="MobiDB-lite"/>
    </source>
</evidence>
<dbReference type="InterPro" id="IPR001507">
    <property type="entry name" value="ZP_dom"/>
</dbReference>
<feature type="transmembrane region" description="Helical" evidence="9">
    <location>
        <begin position="48"/>
        <end position="66"/>
    </location>
</feature>
<reference evidence="11" key="1">
    <citation type="submission" date="2022-01" db="EMBL/GenBank/DDBJ databases">
        <title>Genome Sequence Resource for Two Populations of Ditylenchus destructor, the Migratory Endoparasitic Phytonematode.</title>
        <authorList>
            <person name="Zhang H."/>
            <person name="Lin R."/>
            <person name="Xie B."/>
        </authorList>
    </citation>
    <scope>NUCLEOTIDE SEQUENCE</scope>
    <source>
        <strain evidence="11">BazhouSP</strain>
    </source>
</reference>
<evidence type="ECO:0000256" key="9">
    <source>
        <dbReference type="SAM" id="Phobius"/>
    </source>
</evidence>
<keyword evidence="4 9" id="KW-0812">Transmembrane</keyword>